<name>A0A1Q3BH53_CEPFO</name>
<evidence type="ECO:0000259" key="1">
    <source>
        <dbReference type="Pfam" id="PF13456"/>
    </source>
</evidence>
<dbReference type="GO" id="GO:0003676">
    <property type="term" value="F:nucleic acid binding"/>
    <property type="evidence" value="ECO:0007669"/>
    <property type="project" value="InterPro"/>
</dbReference>
<dbReference type="InterPro" id="IPR012337">
    <property type="entry name" value="RNaseH-like_sf"/>
</dbReference>
<reference evidence="3" key="1">
    <citation type="submission" date="2016-04" db="EMBL/GenBank/DDBJ databases">
        <title>Cephalotus genome sequencing.</title>
        <authorList>
            <person name="Fukushima K."/>
            <person name="Hasebe M."/>
            <person name="Fang X."/>
        </authorList>
    </citation>
    <scope>NUCLEOTIDE SEQUENCE [LARGE SCALE GENOMIC DNA]</scope>
    <source>
        <strain evidence="3">cv. St1</strain>
    </source>
</reference>
<dbReference type="AlphaFoldDB" id="A0A1Q3BH53"/>
<dbReference type="InterPro" id="IPR036397">
    <property type="entry name" value="RNaseH_sf"/>
</dbReference>
<dbReference type="Gene3D" id="3.30.420.10">
    <property type="entry name" value="Ribonuclease H-like superfamily/Ribonuclease H"/>
    <property type="match status" value="1"/>
</dbReference>
<dbReference type="InterPro" id="IPR002156">
    <property type="entry name" value="RNaseH_domain"/>
</dbReference>
<keyword evidence="3" id="KW-1185">Reference proteome</keyword>
<dbReference type="PANTHER" id="PTHR47723">
    <property type="entry name" value="OS05G0353850 PROTEIN"/>
    <property type="match status" value="1"/>
</dbReference>
<dbReference type="SUPFAM" id="SSF53098">
    <property type="entry name" value="Ribonuclease H-like"/>
    <property type="match status" value="1"/>
</dbReference>
<dbReference type="GO" id="GO:0004523">
    <property type="term" value="F:RNA-DNA hybrid ribonuclease activity"/>
    <property type="evidence" value="ECO:0007669"/>
    <property type="project" value="InterPro"/>
</dbReference>
<dbReference type="Pfam" id="PF13456">
    <property type="entry name" value="RVT_3"/>
    <property type="match status" value="1"/>
</dbReference>
<evidence type="ECO:0000313" key="3">
    <source>
        <dbReference type="Proteomes" id="UP000187406"/>
    </source>
</evidence>
<dbReference type="CDD" id="cd06222">
    <property type="entry name" value="RNase_H_like"/>
    <property type="match status" value="1"/>
</dbReference>
<protein>
    <submittedName>
        <fullName evidence="2">RVT_3 domain-containing protein</fullName>
    </submittedName>
</protein>
<dbReference type="InParanoid" id="A0A1Q3BH53"/>
<proteinExistence type="predicted"/>
<dbReference type="InterPro" id="IPR044730">
    <property type="entry name" value="RNase_H-like_dom_plant"/>
</dbReference>
<gene>
    <name evidence="2" type="ORF">CFOL_v3_10807</name>
</gene>
<dbReference type="PANTHER" id="PTHR47723:SF19">
    <property type="entry name" value="POLYNUCLEOTIDYL TRANSFERASE, RIBONUCLEASE H-LIKE SUPERFAMILY PROTEIN"/>
    <property type="match status" value="1"/>
</dbReference>
<organism evidence="2 3">
    <name type="scientific">Cephalotus follicularis</name>
    <name type="common">Albany pitcher plant</name>
    <dbReference type="NCBI Taxonomy" id="3775"/>
    <lineage>
        <taxon>Eukaryota</taxon>
        <taxon>Viridiplantae</taxon>
        <taxon>Streptophyta</taxon>
        <taxon>Embryophyta</taxon>
        <taxon>Tracheophyta</taxon>
        <taxon>Spermatophyta</taxon>
        <taxon>Magnoliopsida</taxon>
        <taxon>eudicotyledons</taxon>
        <taxon>Gunneridae</taxon>
        <taxon>Pentapetalae</taxon>
        <taxon>rosids</taxon>
        <taxon>fabids</taxon>
        <taxon>Oxalidales</taxon>
        <taxon>Cephalotaceae</taxon>
        <taxon>Cephalotus</taxon>
    </lineage>
</organism>
<feature type="domain" description="RNase H type-1" evidence="1">
    <location>
        <begin position="112"/>
        <end position="228"/>
    </location>
</feature>
<dbReference type="EMBL" id="BDDD01000532">
    <property type="protein sequence ID" value="GAV67301.1"/>
    <property type="molecule type" value="Genomic_DNA"/>
</dbReference>
<dbReference type="Proteomes" id="UP000187406">
    <property type="component" value="Unassembled WGS sequence"/>
</dbReference>
<comment type="caution">
    <text evidence="2">The sequence shown here is derived from an EMBL/GenBank/DDBJ whole genome shotgun (WGS) entry which is preliminary data.</text>
</comment>
<dbReference type="OrthoDB" id="1746862at2759"/>
<evidence type="ECO:0000313" key="2">
    <source>
        <dbReference type="EMBL" id="GAV67301.1"/>
    </source>
</evidence>
<sequence>MPSLHANWLDKINLSNQFSMVSTSIATLTLWHIWLSRHSAIFVGSSMSWICVRNQVIQGVHDLSISFNPKIQDSYINQLRLNHLSFNQIPVVVQNGTWTNWQVPPYGSLKLNIDGSCIDNACVGGGVIRDHTGMIILAFSSSFGIGNSAEAKAKAMHLGLRLCSERGLSISFMELDFLFLVNCFNDLWNPPWAIEYILRDCKNRIPSHAFVSLVFREANGLADRLAAHGHTCQGTFTFERDALPTTCHAAYQADLLGQPQYRPP</sequence>
<dbReference type="InterPro" id="IPR053151">
    <property type="entry name" value="RNase_H-like"/>
</dbReference>
<accession>A0A1Q3BH53</accession>